<dbReference type="InterPro" id="IPR003313">
    <property type="entry name" value="AraC-bd"/>
</dbReference>
<dbReference type="InterPro" id="IPR014710">
    <property type="entry name" value="RmlC-like_jellyroll"/>
</dbReference>
<dbReference type="SMART" id="SM00342">
    <property type="entry name" value="HTH_ARAC"/>
    <property type="match status" value="1"/>
</dbReference>
<proteinExistence type="predicted"/>
<dbReference type="SUPFAM" id="SSF51215">
    <property type="entry name" value="Regulatory protein AraC"/>
    <property type="match status" value="1"/>
</dbReference>
<dbReference type="Gene3D" id="2.60.120.10">
    <property type="entry name" value="Jelly Rolls"/>
    <property type="match status" value="1"/>
</dbReference>
<evidence type="ECO:0000313" key="5">
    <source>
        <dbReference type="EMBL" id="GAA4306451.1"/>
    </source>
</evidence>
<evidence type="ECO:0000256" key="3">
    <source>
        <dbReference type="ARBA" id="ARBA00023163"/>
    </source>
</evidence>
<dbReference type="PRINTS" id="PR00032">
    <property type="entry name" value="HTHARAC"/>
</dbReference>
<accession>A0ABP8FL89</accession>
<feature type="domain" description="HTH araC/xylS-type" evidence="4">
    <location>
        <begin position="176"/>
        <end position="278"/>
    </location>
</feature>
<keyword evidence="2" id="KW-0238">DNA-binding</keyword>
<keyword evidence="6" id="KW-1185">Reference proteome</keyword>
<dbReference type="Gene3D" id="1.10.10.60">
    <property type="entry name" value="Homeodomain-like"/>
    <property type="match status" value="1"/>
</dbReference>
<evidence type="ECO:0000259" key="4">
    <source>
        <dbReference type="PROSITE" id="PS01124"/>
    </source>
</evidence>
<dbReference type="InterPro" id="IPR020449">
    <property type="entry name" value="Tscrpt_reg_AraC-type_HTH"/>
</dbReference>
<dbReference type="Pfam" id="PF12833">
    <property type="entry name" value="HTH_18"/>
    <property type="match status" value="1"/>
</dbReference>
<dbReference type="PANTHER" id="PTHR43280">
    <property type="entry name" value="ARAC-FAMILY TRANSCRIPTIONAL REGULATOR"/>
    <property type="match status" value="1"/>
</dbReference>
<dbReference type="EMBL" id="BAABFN010000002">
    <property type="protein sequence ID" value="GAA4306451.1"/>
    <property type="molecule type" value="Genomic_DNA"/>
</dbReference>
<dbReference type="SUPFAM" id="SSF46689">
    <property type="entry name" value="Homeodomain-like"/>
    <property type="match status" value="1"/>
</dbReference>
<evidence type="ECO:0000256" key="2">
    <source>
        <dbReference type="ARBA" id="ARBA00023125"/>
    </source>
</evidence>
<evidence type="ECO:0000256" key="1">
    <source>
        <dbReference type="ARBA" id="ARBA00023015"/>
    </source>
</evidence>
<dbReference type="InterPro" id="IPR009057">
    <property type="entry name" value="Homeodomain-like_sf"/>
</dbReference>
<dbReference type="Pfam" id="PF02311">
    <property type="entry name" value="AraC_binding"/>
    <property type="match status" value="1"/>
</dbReference>
<dbReference type="Proteomes" id="UP001501207">
    <property type="component" value="Unassembled WGS sequence"/>
</dbReference>
<keyword evidence="3" id="KW-0804">Transcription</keyword>
<evidence type="ECO:0000313" key="6">
    <source>
        <dbReference type="Proteomes" id="UP001501207"/>
    </source>
</evidence>
<comment type="caution">
    <text evidence="5">The sequence shown here is derived from an EMBL/GenBank/DDBJ whole genome shotgun (WGS) entry which is preliminary data.</text>
</comment>
<dbReference type="InterPro" id="IPR018060">
    <property type="entry name" value="HTH_AraC"/>
</dbReference>
<reference evidence="6" key="1">
    <citation type="journal article" date="2019" name="Int. J. Syst. Evol. Microbiol.">
        <title>The Global Catalogue of Microorganisms (GCM) 10K type strain sequencing project: providing services to taxonomists for standard genome sequencing and annotation.</title>
        <authorList>
            <consortium name="The Broad Institute Genomics Platform"/>
            <consortium name="The Broad Institute Genome Sequencing Center for Infectious Disease"/>
            <person name="Wu L."/>
            <person name="Ma J."/>
        </authorList>
    </citation>
    <scope>NUCLEOTIDE SEQUENCE [LARGE SCALE GENOMIC DNA]</scope>
    <source>
        <strain evidence="6">JCM 17664</strain>
    </source>
</reference>
<dbReference type="InterPro" id="IPR037923">
    <property type="entry name" value="HTH-like"/>
</dbReference>
<gene>
    <name evidence="5" type="ORF">GCM10023143_12390</name>
</gene>
<sequence>MKQTSLHNKALTVKNKIAAEQHIKVEKFRQGTRVTEPHKHKNYFEIVYLAEGSGQHTIDTREYDIKPPVVFFIRKEQVHHWKILSEPDGYVMILKKSFIDRSLDGELKLLLIKISVHNCLYLSDSATITQLFGLLAEEYKTGHENAFPITEGLLKALLAKILETAKPAGNDKPAKSDLYQQFHELLSRDKIIKNKVAHYAGLLSTTPQNLNAACRKAVNQPAAQVLSDFIVSEAKRLLLYTDSTVSEISFHLAFKDPSHFVKYFKRFTGVTPQSFRSVI</sequence>
<dbReference type="PROSITE" id="PS01124">
    <property type="entry name" value="HTH_ARAC_FAMILY_2"/>
    <property type="match status" value="1"/>
</dbReference>
<dbReference type="RefSeq" id="WP_344977133.1">
    <property type="nucleotide sequence ID" value="NZ_BAABFN010000002.1"/>
</dbReference>
<dbReference type="PANTHER" id="PTHR43280:SF32">
    <property type="entry name" value="TRANSCRIPTIONAL REGULATORY PROTEIN"/>
    <property type="match status" value="1"/>
</dbReference>
<name>A0ABP8FL89_9BACT</name>
<organism evidence="5 6">
    <name type="scientific">Compostibacter hankyongensis</name>
    <dbReference type="NCBI Taxonomy" id="1007089"/>
    <lineage>
        <taxon>Bacteria</taxon>
        <taxon>Pseudomonadati</taxon>
        <taxon>Bacteroidota</taxon>
        <taxon>Chitinophagia</taxon>
        <taxon>Chitinophagales</taxon>
        <taxon>Chitinophagaceae</taxon>
        <taxon>Compostibacter</taxon>
    </lineage>
</organism>
<protein>
    <submittedName>
        <fullName evidence="5">Helix-turn-helix transcriptional regulator</fullName>
    </submittedName>
</protein>
<keyword evidence="1" id="KW-0805">Transcription regulation</keyword>